<gene>
    <name evidence="2" type="ORF">EPI10_006247</name>
</gene>
<dbReference type="Proteomes" id="UP000325315">
    <property type="component" value="Unassembled WGS sequence"/>
</dbReference>
<name>A0A5B6WRR2_9ROSI</name>
<evidence type="ECO:0000313" key="3">
    <source>
        <dbReference type="Proteomes" id="UP000325315"/>
    </source>
</evidence>
<sequence>MFTGSARRSTAGNLIGDGGTDVRACGGRGQGPSLALVLGPTAYSMHQGAGVAQCSHTSKVPMAYEATTRPRAQGVGGSCCKREGPGRFGIWAQSAAEDASPDYKSVTDGARFSSWALLSSLTVTRGILKTCPFFRFDSLARFTPGVSSFCLEDVDLDISPHLIGKGTTRPIAPRLGGGERLGCTRTTSSVVYNAFVGCSARQVSTMILPQVHLRKPCYDFSFLYGNLQRGVDFSRCRRQRTAHVAAMQTLHRTIQSVGAIGGVYKGQGRSQRELMTRAY</sequence>
<dbReference type="OrthoDB" id="1747428at2759"/>
<accession>A0A5B6WRR2</accession>
<protein>
    <submittedName>
        <fullName evidence="2">Senescence-associated protein</fullName>
    </submittedName>
</protein>
<proteinExistence type="predicted"/>
<comment type="caution">
    <text evidence="2">The sequence shown here is derived from an EMBL/GenBank/DDBJ whole genome shotgun (WGS) entry which is preliminary data.</text>
</comment>
<dbReference type="AlphaFoldDB" id="A0A5B6WRR2"/>
<dbReference type="EMBL" id="SMMG02000002">
    <property type="protein sequence ID" value="KAA3484143.1"/>
    <property type="molecule type" value="Genomic_DNA"/>
</dbReference>
<evidence type="ECO:0000256" key="1">
    <source>
        <dbReference type="SAM" id="MobiDB-lite"/>
    </source>
</evidence>
<reference evidence="3" key="1">
    <citation type="journal article" date="2019" name="Plant Biotechnol. J.">
        <title>Genome sequencing of the Australian wild diploid species Gossypium australe highlights disease resistance and delayed gland morphogenesis.</title>
        <authorList>
            <person name="Cai Y."/>
            <person name="Cai X."/>
            <person name="Wang Q."/>
            <person name="Wang P."/>
            <person name="Zhang Y."/>
            <person name="Cai C."/>
            <person name="Xu Y."/>
            <person name="Wang K."/>
            <person name="Zhou Z."/>
            <person name="Wang C."/>
            <person name="Geng S."/>
            <person name="Li B."/>
            <person name="Dong Q."/>
            <person name="Hou Y."/>
            <person name="Wang H."/>
            <person name="Ai P."/>
            <person name="Liu Z."/>
            <person name="Yi F."/>
            <person name="Sun M."/>
            <person name="An G."/>
            <person name="Cheng J."/>
            <person name="Zhang Y."/>
            <person name="Shi Q."/>
            <person name="Xie Y."/>
            <person name="Shi X."/>
            <person name="Chang Y."/>
            <person name="Huang F."/>
            <person name="Chen Y."/>
            <person name="Hong S."/>
            <person name="Mi L."/>
            <person name="Sun Q."/>
            <person name="Zhang L."/>
            <person name="Zhou B."/>
            <person name="Peng R."/>
            <person name="Zhang X."/>
            <person name="Liu F."/>
        </authorList>
    </citation>
    <scope>NUCLEOTIDE SEQUENCE [LARGE SCALE GENOMIC DNA]</scope>
    <source>
        <strain evidence="3">cv. PA1801</strain>
    </source>
</reference>
<feature type="compositionally biased region" description="Polar residues" evidence="1">
    <location>
        <begin position="1"/>
        <end position="12"/>
    </location>
</feature>
<keyword evidence="3" id="KW-1185">Reference proteome</keyword>
<evidence type="ECO:0000313" key="2">
    <source>
        <dbReference type="EMBL" id="KAA3484143.1"/>
    </source>
</evidence>
<organism evidence="2 3">
    <name type="scientific">Gossypium australe</name>
    <dbReference type="NCBI Taxonomy" id="47621"/>
    <lineage>
        <taxon>Eukaryota</taxon>
        <taxon>Viridiplantae</taxon>
        <taxon>Streptophyta</taxon>
        <taxon>Embryophyta</taxon>
        <taxon>Tracheophyta</taxon>
        <taxon>Spermatophyta</taxon>
        <taxon>Magnoliopsida</taxon>
        <taxon>eudicotyledons</taxon>
        <taxon>Gunneridae</taxon>
        <taxon>Pentapetalae</taxon>
        <taxon>rosids</taxon>
        <taxon>malvids</taxon>
        <taxon>Malvales</taxon>
        <taxon>Malvaceae</taxon>
        <taxon>Malvoideae</taxon>
        <taxon>Gossypium</taxon>
    </lineage>
</organism>
<feature type="region of interest" description="Disordered" evidence="1">
    <location>
        <begin position="1"/>
        <end position="22"/>
    </location>
</feature>